<organism evidence="3 4">
    <name type="scientific">Polyplosphaeria fusca</name>
    <dbReference type="NCBI Taxonomy" id="682080"/>
    <lineage>
        <taxon>Eukaryota</taxon>
        <taxon>Fungi</taxon>
        <taxon>Dikarya</taxon>
        <taxon>Ascomycota</taxon>
        <taxon>Pezizomycotina</taxon>
        <taxon>Dothideomycetes</taxon>
        <taxon>Pleosporomycetidae</taxon>
        <taxon>Pleosporales</taxon>
        <taxon>Tetraplosphaeriaceae</taxon>
        <taxon>Polyplosphaeria</taxon>
    </lineage>
</organism>
<feature type="region of interest" description="Disordered" evidence="2">
    <location>
        <begin position="375"/>
        <end position="394"/>
    </location>
</feature>
<reference evidence="3" key="1">
    <citation type="journal article" date="2020" name="Stud. Mycol.">
        <title>101 Dothideomycetes genomes: a test case for predicting lifestyles and emergence of pathogens.</title>
        <authorList>
            <person name="Haridas S."/>
            <person name="Albert R."/>
            <person name="Binder M."/>
            <person name="Bloem J."/>
            <person name="Labutti K."/>
            <person name="Salamov A."/>
            <person name="Andreopoulos B."/>
            <person name="Baker S."/>
            <person name="Barry K."/>
            <person name="Bills G."/>
            <person name="Bluhm B."/>
            <person name="Cannon C."/>
            <person name="Castanera R."/>
            <person name="Culley D."/>
            <person name="Daum C."/>
            <person name="Ezra D."/>
            <person name="Gonzalez J."/>
            <person name="Henrissat B."/>
            <person name="Kuo A."/>
            <person name="Liang C."/>
            <person name="Lipzen A."/>
            <person name="Lutzoni F."/>
            <person name="Magnuson J."/>
            <person name="Mondo S."/>
            <person name="Nolan M."/>
            <person name="Ohm R."/>
            <person name="Pangilinan J."/>
            <person name="Park H.-J."/>
            <person name="Ramirez L."/>
            <person name="Alfaro M."/>
            <person name="Sun H."/>
            <person name="Tritt A."/>
            <person name="Yoshinaga Y."/>
            <person name="Zwiers L.-H."/>
            <person name="Turgeon B."/>
            <person name="Goodwin S."/>
            <person name="Spatafora J."/>
            <person name="Crous P."/>
            <person name="Grigoriev I."/>
        </authorList>
    </citation>
    <scope>NUCLEOTIDE SEQUENCE</scope>
    <source>
        <strain evidence="3">CBS 125425</strain>
    </source>
</reference>
<dbReference type="AlphaFoldDB" id="A0A9P4UZM5"/>
<accession>A0A9P4UZM5</accession>
<sequence length="407" mass="47757">MDDTEPPEKMEADPQCEKSPGTPSEDGTPTKRLSLVRSIPFRSLSSRIFGSWRAAPTTDTEVDKPDSREQILTKMRDLEIKEKELEALQAQVKELKSSIKNDTRKYCKDLSTSFAAAFYDKLPRELRFMVYDYFIIDLRDQLGIKYKDSLYYRHEKLNDKIWSDPWGFIWRSNWVGEHVAKEAASYIYSQTTFRLYYATQIEHFFVNKYDIFWLGLDAKSLIRKVETYIHYNRQAKDGYHATNAINLHEDDAIKELREQQISCLEALHNVTPIEGFQLIVLLKSYRWDNALEMNSLKVLEDIGPTLFGLKDAGMKLTVMQVYGYRWDVEDKYAGWIDGTLEEWNMKIAAKREELFPKPVALEEVLEEVEEIEEFVEAQETEETEETEETVDDILEDTVDSRWWESCD</sequence>
<keyword evidence="1" id="KW-0175">Coiled coil</keyword>
<evidence type="ECO:0000313" key="4">
    <source>
        <dbReference type="Proteomes" id="UP000799444"/>
    </source>
</evidence>
<evidence type="ECO:0000256" key="1">
    <source>
        <dbReference type="SAM" id="Coils"/>
    </source>
</evidence>
<feature type="compositionally biased region" description="Basic and acidic residues" evidence="2">
    <location>
        <begin position="1"/>
        <end position="16"/>
    </location>
</feature>
<proteinExistence type="predicted"/>
<feature type="coiled-coil region" evidence="1">
    <location>
        <begin position="68"/>
        <end position="105"/>
    </location>
</feature>
<gene>
    <name evidence="3" type="ORF">EJ04DRAFT_512503</name>
</gene>
<name>A0A9P4UZM5_9PLEO</name>
<keyword evidence="4" id="KW-1185">Reference proteome</keyword>
<dbReference type="Proteomes" id="UP000799444">
    <property type="component" value="Unassembled WGS sequence"/>
</dbReference>
<evidence type="ECO:0000256" key="2">
    <source>
        <dbReference type="SAM" id="MobiDB-lite"/>
    </source>
</evidence>
<feature type="region of interest" description="Disordered" evidence="2">
    <location>
        <begin position="1"/>
        <end position="32"/>
    </location>
</feature>
<evidence type="ECO:0000313" key="3">
    <source>
        <dbReference type="EMBL" id="KAF2734382.1"/>
    </source>
</evidence>
<comment type="caution">
    <text evidence="3">The sequence shown here is derived from an EMBL/GenBank/DDBJ whole genome shotgun (WGS) entry which is preliminary data.</text>
</comment>
<dbReference type="EMBL" id="ML996148">
    <property type="protein sequence ID" value="KAF2734382.1"/>
    <property type="molecule type" value="Genomic_DNA"/>
</dbReference>
<protein>
    <submittedName>
        <fullName evidence="3">Uncharacterized protein</fullName>
    </submittedName>
</protein>
<dbReference type="OrthoDB" id="3794847at2759"/>